<dbReference type="EMBL" id="DVHC01000027">
    <property type="protein sequence ID" value="HIR58920.1"/>
    <property type="molecule type" value="Genomic_DNA"/>
</dbReference>
<dbReference type="GO" id="GO:0016740">
    <property type="term" value="F:transferase activity"/>
    <property type="evidence" value="ECO:0007669"/>
    <property type="project" value="UniProtKB-KW"/>
</dbReference>
<sequence>MNLEELRRKYLENGFSLANASAKICQDIILNKISKSKMNKNVTIKGGVVMYGLSNDRRRATRDLDLDFIKYSLANESIKKFIDTLNLVNDGIKVYIDGEIQELHHQDYKGKRVNVILKDENNSSISAKLDIGVHKNFDIKQDVYCFNLEAINESATLVINSKEQIICEKLKSLLRFGIRTTRYKDIFDIYYLINKTEINKEDLLNIMNTLIIKNSTMRENNIGDIINNLDTILNNNIFKRSLSDARNNWLDISVEQVINNVIDYFKSIETIKI</sequence>
<dbReference type="InterPro" id="IPR014942">
    <property type="entry name" value="AbiEii"/>
</dbReference>
<dbReference type="Gene3D" id="3.10.450.620">
    <property type="entry name" value="JHP933, nucleotidyltransferase-like core domain"/>
    <property type="match status" value="1"/>
</dbReference>
<reference evidence="1" key="1">
    <citation type="submission" date="2020-10" db="EMBL/GenBank/DDBJ databases">
        <authorList>
            <person name="Gilroy R."/>
        </authorList>
    </citation>
    <scope>NUCLEOTIDE SEQUENCE</scope>
    <source>
        <strain evidence="1">CHK184-20233</strain>
    </source>
</reference>
<reference evidence="1" key="2">
    <citation type="journal article" date="2021" name="PeerJ">
        <title>Extensive microbial diversity within the chicken gut microbiome revealed by metagenomics and culture.</title>
        <authorList>
            <person name="Gilroy R."/>
            <person name="Ravi A."/>
            <person name="Getino M."/>
            <person name="Pursley I."/>
            <person name="Horton D.L."/>
            <person name="Alikhan N.F."/>
            <person name="Baker D."/>
            <person name="Gharbi K."/>
            <person name="Hall N."/>
            <person name="Watson M."/>
            <person name="Adriaenssens E.M."/>
            <person name="Foster-Nyarko E."/>
            <person name="Jarju S."/>
            <person name="Secka A."/>
            <person name="Antonio M."/>
            <person name="Oren A."/>
            <person name="Chaudhuri R.R."/>
            <person name="La Ragione R."/>
            <person name="Hildebrand F."/>
            <person name="Pallen M.J."/>
        </authorList>
    </citation>
    <scope>NUCLEOTIDE SEQUENCE</scope>
    <source>
        <strain evidence="1">CHK184-20233</strain>
    </source>
</reference>
<accession>A0A9D1DTQ0</accession>
<protein>
    <submittedName>
        <fullName evidence="1">Nucleotidyl transferase AbiEii/AbiGii toxin family protein</fullName>
    </submittedName>
</protein>
<keyword evidence="1" id="KW-0808">Transferase</keyword>
<dbReference type="Pfam" id="PF08843">
    <property type="entry name" value="AbiEii"/>
    <property type="match status" value="1"/>
</dbReference>
<proteinExistence type="predicted"/>
<gene>
    <name evidence="1" type="ORF">IAB38_02615</name>
</gene>
<evidence type="ECO:0000313" key="2">
    <source>
        <dbReference type="Proteomes" id="UP000824232"/>
    </source>
</evidence>
<evidence type="ECO:0000313" key="1">
    <source>
        <dbReference type="EMBL" id="HIR58920.1"/>
    </source>
</evidence>
<dbReference type="AlphaFoldDB" id="A0A9D1DTQ0"/>
<comment type="caution">
    <text evidence="1">The sequence shown here is derived from an EMBL/GenBank/DDBJ whole genome shotgun (WGS) entry which is preliminary data.</text>
</comment>
<organism evidence="1 2">
    <name type="scientific">Candidatus Onthousia excrementipullorum</name>
    <dbReference type="NCBI Taxonomy" id="2840884"/>
    <lineage>
        <taxon>Bacteria</taxon>
        <taxon>Bacillati</taxon>
        <taxon>Bacillota</taxon>
        <taxon>Bacilli</taxon>
        <taxon>Candidatus Onthousia</taxon>
    </lineage>
</organism>
<name>A0A9D1DTQ0_9FIRM</name>
<dbReference type="Proteomes" id="UP000824232">
    <property type="component" value="Unassembled WGS sequence"/>
</dbReference>